<dbReference type="InterPro" id="IPR051595">
    <property type="entry name" value="GH25_Enzymes"/>
</dbReference>
<evidence type="ECO:0000313" key="5">
    <source>
        <dbReference type="EMBL" id="CAF1092161.1"/>
    </source>
</evidence>
<name>A0A814NDU4_9BILA</name>
<evidence type="ECO:0000256" key="3">
    <source>
        <dbReference type="SAM" id="SignalP"/>
    </source>
</evidence>
<organism evidence="5 6">
    <name type="scientific">Rotaria sordida</name>
    <dbReference type="NCBI Taxonomy" id="392033"/>
    <lineage>
        <taxon>Eukaryota</taxon>
        <taxon>Metazoa</taxon>
        <taxon>Spiralia</taxon>
        <taxon>Gnathifera</taxon>
        <taxon>Rotifera</taxon>
        <taxon>Eurotatoria</taxon>
        <taxon>Bdelloidea</taxon>
        <taxon>Philodinida</taxon>
        <taxon>Philodinidae</taxon>
        <taxon>Rotaria</taxon>
    </lineage>
</organism>
<evidence type="ECO:0000313" key="6">
    <source>
        <dbReference type="Proteomes" id="UP000663870"/>
    </source>
</evidence>
<dbReference type="Proteomes" id="UP000663870">
    <property type="component" value="Unassembled WGS sequence"/>
</dbReference>
<evidence type="ECO:0000256" key="2">
    <source>
        <dbReference type="ARBA" id="ARBA00022729"/>
    </source>
</evidence>
<evidence type="ECO:0000313" key="4">
    <source>
        <dbReference type="EMBL" id="CAF0887287.1"/>
    </source>
</evidence>
<keyword evidence="2 3" id="KW-0732">Signal</keyword>
<dbReference type="SUPFAM" id="SSF51445">
    <property type="entry name" value="(Trans)glycosidases"/>
    <property type="match status" value="1"/>
</dbReference>
<dbReference type="EMBL" id="CAJNOL010000498">
    <property type="protein sequence ID" value="CAF1092161.1"/>
    <property type="molecule type" value="Genomic_DNA"/>
</dbReference>
<dbReference type="GO" id="GO:0016998">
    <property type="term" value="P:cell wall macromolecule catabolic process"/>
    <property type="evidence" value="ECO:0007669"/>
    <property type="project" value="InterPro"/>
</dbReference>
<gene>
    <name evidence="5" type="ORF">JXQ802_LOCUS18751</name>
    <name evidence="4" type="ORF">PYM288_LOCUS8850</name>
</gene>
<keyword evidence="6" id="KW-1185">Reference proteome</keyword>
<proteinExistence type="inferred from homology"/>
<comment type="similarity">
    <text evidence="1">Belongs to the glycosyl hydrolase 25 family.</text>
</comment>
<dbReference type="EMBL" id="CAJNOH010000122">
    <property type="protein sequence ID" value="CAF0887287.1"/>
    <property type="molecule type" value="Genomic_DNA"/>
</dbReference>
<reference evidence="5" key="1">
    <citation type="submission" date="2021-02" db="EMBL/GenBank/DDBJ databases">
        <authorList>
            <person name="Nowell W R."/>
        </authorList>
    </citation>
    <scope>NUCLEOTIDE SEQUENCE</scope>
</reference>
<feature type="chain" id="PRO_5036225424" description="Lysozyme" evidence="3">
    <location>
        <begin position="17"/>
        <end position="155"/>
    </location>
</feature>
<dbReference type="AlphaFoldDB" id="A0A814NDU4"/>
<dbReference type="PANTHER" id="PTHR23208">
    <property type="entry name" value="LYSOZYME PROTEIN"/>
    <property type="match status" value="1"/>
</dbReference>
<dbReference type="Proteomes" id="UP000663854">
    <property type="component" value="Unassembled WGS sequence"/>
</dbReference>
<dbReference type="InterPro" id="IPR017853">
    <property type="entry name" value="GH"/>
</dbReference>
<protein>
    <recommendedName>
        <fullName evidence="7">Lysozyme</fullName>
    </recommendedName>
</protein>
<accession>A0A814NDU4</accession>
<dbReference type="GO" id="GO:0009253">
    <property type="term" value="P:peptidoglycan catabolic process"/>
    <property type="evidence" value="ECO:0007669"/>
    <property type="project" value="InterPro"/>
</dbReference>
<dbReference type="GO" id="GO:0007165">
    <property type="term" value="P:signal transduction"/>
    <property type="evidence" value="ECO:0007669"/>
    <property type="project" value="TreeGrafter"/>
</dbReference>
<evidence type="ECO:0008006" key="7">
    <source>
        <dbReference type="Google" id="ProtNLM"/>
    </source>
</evidence>
<dbReference type="PROSITE" id="PS51904">
    <property type="entry name" value="GLYCOSYL_HYDROL_F25_2"/>
    <property type="match status" value="1"/>
</dbReference>
<feature type="signal peptide" evidence="3">
    <location>
        <begin position="1"/>
        <end position="16"/>
    </location>
</feature>
<sequence length="155" mass="16864">MMLLYIALVLLPATLATIGVDVSTAVTQANFACLKGKGYNFAIVRAYQSSGTFDPNAVQTIKNAWNARIAHVDAYIFPCVKCGNGPVQISTTIKTLKESGAKIGMLWLDVEGGTQYWSADIGKNVAFIQSMVDELKYDNDQLCESLERNDNSICS</sequence>
<comment type="caution">
    <text evidence="5">The sequence shown here is derived from an EMBL/GenBank/DDBJ whole genome shotgun (WGS) entry which is preliminary data.</text>
</comment>
<evidence type="ECO:0000256" key="1">
    <source>
        <dbReference type="ARBA" id="ARBA00010646"/>
    </source>
</evidence>
<dbReference type="GO" id="GO:0003796">
    <property type="term" value="F:lysozyme activity"/>
    <property type="evidence" value="ECO:0007669"/>
    <property type="project" value="InterPro"/>
</dbReference>
<dbReference type="PANTHER" id="PTHR23208:SF36">
    <property type="entry name" value="LYSOZYME-RELATED"/>
    <property type="match status" value="1"/>
</dbReference>
<dbReference type="Gene3D" id="3.20.20.80">
    <property type="entry name" value="Glycosidases"/>
    <property type="match status" value="1"/>
</dbReference>
<dbReference type="InterPro" id="IPR002053">
    <property type="entry name" value="Glyco_hydro_25"/>
</dbReference>